<organism evidence="8 9">
    <name type="scientific">Magnetospirillum fulvum</name>
    <name type="common">Rhodospirillum fulvum</name>
    <dbReference type="NCBI Taxonomy" id="1082"/>
    <lineage>
        <taxon>Bacteria</taxon>
        <taxon>Pseudomonadati</taxon>
        <taxon>Pseudomonadota</taxon>
        <taxon>Alphaproteobacteria</taxon>
        <taxon>Rhodospirillales</taxon>
        <taxon>Rhodospirillaceae</taxon>
        <taxon>Magnetospirillum</taxon>
    </lineage>
</organism>
<keyword evidence="9" id="KW-1185">Reference proteome</keyword>
<proteinExistence type="inferred from homology"/>
<dbReference type="PANTHER" id="PTHR12677">
    <property type="entry name" value="GOLGI APPARATUS MEMBRANE PROTEIN TVP38-RELATED"/>
    <property type="match status" value="1"/>
</dbReference>
<accession>A0A1H6HEH0</accession>
<evidence type="ECO:0000256" key="2">
    <source>
        <dbReference type="ARBA" id="ARBA00022475"/>
    </source>
</evidence>
<evidence type="ECO:0000256" key="5">
    <source>
        <dbReference type="ARBA" id="ARBA00023136"/>
    </source>
</evidence>
<feature type="transmembrane region" description="Helical" evidence="6">
    <location>
        <begin position="141"/>
        <end position="161"/>
    </location>
</feature>
<dbReference type="AlphaFoldDB" id="A0A1H6HEH0"/>
<feature type="transmembrane region" description="Helical" evidence="6">
    <location>
        <begin position="196"/>
        <end position="216"/>
    </location>
</feature>
<feature type="transmembrane region" description="Helical" evidence="6">
    <location>
        <begin position="84"/>
        <end position="109"/>
    </location>
</feature>
<dbReference type="EMBL" id="FNWO01000005">
    <property type="protein sequence ID" value="SEH33502.1"/>
    <property type="molecule type" value="Genomic_DNA"/>
</dbReference>
<evidence type="ECO:0000259" key="7">
    <source>
        <dbReference type="Pfam" id="PF09335"/>
    </source>
</evidence>
<dbReference type="Proteomes" id="UP000182983">
    <property type="component" value="Unassembled WGS sequence"/>
</dbReference>
<dbReference type="GO" id="GO:0005886">
    <property type="term" value="C:plasma membrane"/>
    <property type="evidence" value="ECO:0007669"/>
    <property type="project" value="UniProtKB-SubCell"/>
</dbReference>
<keyword evidence="4 6" id="KW-1133">Transmembrane helix</keyword>
<feature type="transmembrane region" description="Helical" evidence="6">
    <location>
        <begin position="168"/>
        <end position="190"/>
    </location>
</feature>
<evidence type="ECO:0000256" key="4">
    <source>
        <dbReference type="ARBA" id="ARBA00022989"/>
    </source>
</evidence>
<evidence type="ECO:0000313" key="8">
    <source>
        <dbReference type="EMBL" id="SEH33502.1"/>
    </source>
</evidence>
<feature type="transmembrane region" description="Helical" evidence="6">
    <location>
        <begin position="54"/>
        <end position="72"/>
    </location>
</feature>
<comment type="subcellular location">
    <subcellularLocation>
        <location evidence="1 6">Cell membrane</location>
        <topology evidence="1 6">Multi-pass membrane protein</topology>
    </subcellularLocation>
</comment>
<sequence>MIPSRPPGFHLRVLLRGLVLIVTLVAVGFLIEGFGFRDALDTGWIDAQIRGKGLSGDALFVMVGALFIGIGLPRQAVCFLGGYAFGFIEGVLWSSLASVLGCICAFYYARFLGRSLVVTRFPDRIARLDAFLEGNTFSMSLLLRLLPIGSNLLANLAAGVSGVRAVPFFLGSALGYLPQTFVFVLLGSGIQVDPVFRIGTSVILFIASGVLGVWLYRRYRHGRRLDAATEAALDEGDGLDDVATRSG</sequence>
<keyword evidence="2 6" id="KW-1003">Cell membrane</keyword>
<dbReference type="InterPro" id="IPR032816">
    <property type="entry name" value="VTT_dom"/>
</dbReference>
<dbReference type="RefSeq" id="WP_074766910.1">
    <property type="nucleotide sequence ID" value="NZ_FNWO01000005.1"/>
</dbReference>
<keyword evidence="3 6" id="KW-0812">Transmembrane</keyword>
<dbReference type="Pfam" id="PF09335">
    <property type="entry name" value="VTT_dom"/>
    <property type="match status" value="1"/>
</dbReference>
<reference evidence="9" key="1">
    <citation type="submission" date="2016-10" db="EMBL/GenBank/DDBJ databases">
        <authorList>
            <person name="Varghese N."/>
            <person name="Submissions S."/>
        </authorList>
    </citation>
    <scope>NUCLEOTIDE SEQUENCE [LARGE SCALE GENOMIC DNA]</scope>
    <source>
        <strain evidence="9">DSM 13234</strain>
    </source>
</reference>
<gene>
    <name evidence="8" type="ORF">SAMN04244559_01391</name>
</gene>
<feature type="transmembrane region" description="Helical" evidence="6">
    <location>
        <begin position="13"/>
        <end position="34"/>
    </location>
</feature>
<dbReference type="InterPro" id="IPR015414">
    <property type="entry name" value="TMEM64"/>
</dbReference>
<keyword evidence="5 6" id="KW-0472">Membrane</keyword>
<evidence type="ECO:0000313" key="9">
    <source>
        <dbReference type="Proteomes" id="UP000182983"/>
    </source>
</evidence>
<dbReference type="PANTHER" id="PTHR12677:SF59">
    <property type="entry name" value="GOLGI APPARATUS MEMBRANE PROTEIN TVP38-RELATED"/>
    <property type="match status" value="1"/>
</dbReference>
<evidence type="ECO:0000256" key="3">
    <source>
        <dbReference type="ARBA" id="ARBA00022692"/>
    </source>
</evidence>
<comment type="similarity">
    <text evidence="6">Belongs to the TVP38/TMEM64 family.</text>
</comment>
<feature type="domain" description="VTT" evidence="7">
    <location>
        <begin position="72"/>
        <end position="188"/>
    </location>
</feature>
<evidence type="ECO:0000256" key="6">
    <source>
        <dbReference type="RuleBase" id="RU366058"/>
    </source>
</evidence>
<protein>
    <recommendedName>
        <fullName evidence="6">TVP38/TMEM64 family membrane protein</fullName>
    </recommendedName>
</protein>
<evidence type="ECO:0000256" key="1">
    <source>
        <dbReference type="ARBA" id="ARBA00004651"/>
    </source>
</evidence>
<name>A0A1H6HEH0_MAGFU</name>
<dbReference type="OrthoDB" id="7348996at2"/>